<evidence type="ECO:0000259" key="3">
    <source>
        <dbReference type="Pfam" id="PF02581"/>
    </source>
</evidence>
<organism evidence="4 5">
    <name type="scientific">Saccharibacter floricola DSM 15669</name>
    <dbReference type="NCBI Taxonomy" id="1123227"/>
    <lineage>
        <taxon>Bacteria</taxon>
        <taxon>Pseudomonadati</taxon>
        <taxon>Pseudomonadota</taxon>
        <taxon>Alphaproteobacteria</taxon>
        <taxon>Acetobacterales</taxon>
        <taxon>Acetobacteraceae</taxon>
        <taxon>Saccharibacter</taxon>
    </lineage>
</organism>
<dbReference type="EMBL" id="BAQD01000001">
    <property type="protein sequence ID" value="GBQ04925.1"/>
    <property type="molecule type" value="Genomic_DNA"/>
</dbReference>
<comment type="caution">
    <text evidence="4">The sequence shown here is derived from an EMBL/GenBank/DDBJ whole genome shotgun (WGS) entry which is preliminary data.</text>
</comment>
<evidence type="ECO:0000313" key="4">
    <source>
        <dbReference type="EMBL" id="GBQ04925.1"/>
    </source>
</evidence>
<dbReference type="SUPFAM" id="SSF51391">
    <property type="entry name" value="Thiamin phosphate synthase"/>
    <property type="match status" value="1"/>
</dbReference>
<protein>
    <submittedName>
        <fullName evidence="4">Thiamine phosphate pyrophosphorylase</fullName>
    </submittedName>
</protein>
<keyword evidence="2" id="KW-0784">Thiamine biosynthesis</keyword>
<proteinExistence type="predicted"/>
<accession>A0ABQ0NWB3</accession>
<reference evidence="4" key="1">
    <citation type="submission" date="2013-04" db="EMBL/GenBank/DDBJ databases">
        <title>The genome sequencing project of 58 acetic acid bacteria.</title>
        <authorList>
            <person name="Okamoto-Kainuma A."/>
            <person name="Ishikawa M."/>
            <person name="Umino S."/>
            <person name="Koizumi Y."/>
            <person name="Shiwa Y."/>
            <person name="Yoshikawa H."/>
            <person name="Matsutani M."/>
            <person name="Matsushita K."/>
        </authorList>
    </citation>
    <scope>NUCLEOTIDE SEQUENCE</scope>
    <source>
        <strain evidence="4">DSM 15669</strain>
    </source>
</reference>
<dbReference type="InterPro" id="IPR022998">
    <property type="entry name" value="ThiamineP_synth_TenI"/>
</dbReference>
<dbReference type="RefSeq" id="WP_026294096.1">
    <property type="nucleotide sequence ID" value="NZ_BAQD01000001.1"/>
</dbReference>
<evidence type="ECO:0000256" key="1">
    <source>
        <dbReference type="ARBA" id="ARBA00004948"/>
    </source>
</evidence>
<keyword evidence="5" id="KW-1185">Reference proteome</keyword>
<sequence>MTHLPDSFYPIASSADEVAQAVKAGACFIQLRAKTEDKNFVRHEVRKALEVSRVYQACLVVNDHWEIALDEGAPYIHLGQEDLLSADYKAIHRQGVKLGVSTHDHHELSSAQKVDPHYIALGPVWETTLKVMPWQPQGLKRVREWASLIAPIPLVAIGGVTTERSLSCLKAGAEAVAVVSDVFRHTASIEQRVKAWQEALRDSCSC</sequence>
<evidence type="ECO:0000256" key="2">
    <source>
        <dbReference type="ARBA" id="ARBA00022977"/>
    </source>
</evidence>
<dbReference type="InterPro" id="IPR036206">
    <property type="entry name" value="ThiamineP_synth_sf"/>
</dbReference>
<dbReference type="Gene3D" id="3.20.20.70">
    <property type="entry name" value="Aldolase class I"/>
    <property type="match status" value="1"/>
</dbReference>
<dbReference type="Proteomes" id="UP001062901">
    <property type="component" value="Unassembled WGS sequence"/>
</dbReference>
<dbReference type="Pfam" id="PF02581">
    <property type="entry name" value="TMP-TENI"/>
    <property type="match status" value="1"/>
</dbReference>
<dbReference type="PANTHER" id="PTHR20857">
    <property type="entry name" value="THIAMINE-PHOSPHATE PYROPHOSPHORYLASE"/>
    <property type="match status" value="1"/>
</dbReference>
<feature type="domain" description="Thiamine phosphate synthase/TenI" evidence="3">
    <location>
        <begin position="14"/>
        <end position="182"/>
    </location>
</feature>
<gene>
    <name evidence="4" type="ORF">AA15669_0216</name>
</gene>
<dbReference type="CDD" id="cd00564">
    <property type="entry name" value="TMP_TenI"/>
    <property type="match status" value="1"/>
</dbReference>
<evidence type="ECO:0000313" key="5">
    <source>
        <dbReference type="Proteomes" id="UP001062901"/>
    </source>
</evidence>
<dbReference type="PANTHER" id="PTHR20857:SF15">
    <property type="entry name" value="THIAMINE-PHOSPHATE SYNTHASE"/>
    <property type="match status" value="1"/>
</dbReference>
<dbReference type="InterPro" id="IPR013785">
    <property type="entry name" value="Aldolase_TIM"/>
</dbReference>
<comment type="pathway">
    <text evidence="1">Cofactor biosynthesis; thiamine diphosphate biosynthesis.</text>
</comment>
<name>A0ABQ0NWB3_9PROT</name>